<dbReference type="SUPFAM" id="SSF54862">
    <property type="entry name" value="4Fe-4S ferredoxins"/>
    <property type="match status" value="1"/>
</dbReference>
<proteinExistence type="predicted"/>
<keyword evidence="5" id="KW-1133">Transmembrane helix</keyword>
<feature type="transmembrane region" description="Helical" evidence="5">
    <location>
        <begin position="480"/>
        <end position="499"/>
    </location>
</feature>
<evidence type="ECO:0000256" key="1">
    <source>
        <dbReference type="ARBA" id="ARBA00004236"/>
    </source>
</evidence>
<comment type="subcellular location">
    <subcellularLocation>
        <location evidence="1">Cell membrane</location>
    </subcellularLocation>
</comment>
<dbReference type="InterPro" id="IPR007329">
    <property type="entry name" value="FMN-bd"/>
</dbReference>
<evidence type="ECO:0000259" key="6">
    <source>
        <dbReference type="PROSITE" id="PS51379"/>
    </source>
</evidence>
<dbReference type="EMBL" id="JAOCQF010000001">
    <property type="protein sequence ID" value="MCT8327967.1"/>
    <property type="molecule type" value="Genomic_DNA"/>
</dbReference>
<feature type="transmembrane region" description="Helical" evidence="5">
    <location>
        <begin position="426"/>
        <end position="444"/>
    </location>
</feature>
<feature type="transmembrane region" description="Helical" evidence="5">
    <location>
        <begin position="506"/>
        <end position="524"/>
    </location>
</feature>
<evidence type="ECO:0000256" key="3">
    <source>
        <dbReference type="ARBA" id="ARBA00023136"/>
    </source>
</evidence>
<feature type="compositionally biased region" description="Polar residues" evidence="4">
    <location>
        <begin position="719"/>
        <end position="729"/>
    </location>
</feature>
<dbReference type="Pfam" id="PF04205">
    <property type="entry name" value="FMN_bind"/>
    <property type="match status" value="1"/>
</dbReference>
<name>A0ABT2NGD3_9RHOB</name>
<dbReference type="PANTHER" id="PTHR30224:SF4">
    <property type="entry name" value="ELECTRON TRANSPORT PROTEIN YCCM-RELATED"/>
    <property type="match status" value="1"/>
</dbReference>
<accession>A0ABT2NGD3</accession>
<evidence type="ECO:0000313" key="7">
    <source>
        <dbReference type="EMBL" id="MCT8327967.1"/>
    </source>
</evidence>
<keyword evidence="2" id="KW-1003">Cell membrane</keyword>
<organism evidence="7 8">
    <name type="scientific">Albidovulum sediminis</name>
    <dbReference type="NCBI Taxonomy" id="3066345"/>
    <lineage>
        <taxon>Bacteria</taxon>
        <taxon>Pseudomonadati</taxon>
        <taxon>Pseudomonadota</taxon>
        <taxon>Alphaproteobacteria</taxon>
        <taxon>Rhodobacterales</taxon>
        <taxon>Paracoccaceae</taxon>
        <taxon>Albidovulum</taxon>
    </lineage>
</organism>
<reference evidence="8" key="1">
    <citation type="submission" date="2023-07" db="EMBL/GenBank/DDBJ databases">
        <title>Defluviimonas sediminis sp. nov., isolated from mangrove sediment.</title>
        <authorList>
            <person name="Liu L."/>
            <person name="Li J."/>
            <person name="Huang Y."/>
            <person name="Pan J."/>
            <person name="Li M."/>
        </authorList>
    </citation>
    <scope>NUCLEOTIDE SEQUENCE [LARGE SCALE GENOMIC DNA]</scope>
    <source>
        <strain evidence="8">FT324</strain>
    </source>
</reference>
<dbReference type="SMART" id="SM00900">
    <property type="entry name" value="FMN_bind"/>
    <property type="match status" value="1"/>
</dbReference>
<dbReference type="Pfam" id="PF12801">
    <property type="entry name" value="Fer4_5"/>
    <property type="match status" value="2"/>
</dbReference>
<dbReference type="PROSITE" id="PS51379">
    <property type="entry name" value="4FE4S_FER_2"/>
    <property type="match status" value="1"/>
</dbReference>
<keyword evidence="8" id="KW-1185">Reference proteome</keyword>
<feature type="transmembrane region" description="Helical" evidence="5">
    <location>
        <begin position="600"/>
        <end position="619"/>
    </location>
</feature>
<evidence type="ECO:0000256" key="4">
    <source>
        <dbReference type="SAM" id="MobiDB-lite"/>
    </source>
</evidence>
<comment type="caution">
    <text evidence="7">The sequence shown here is derived from an EMBL/GenBank/DDBJ whole genome shotgun (WGS) entry which is preliminary data.</text>
</comment>
<feature type="region of interest" description="Disordered" evidence="4">
    <location>
        <begin position="709"/>
        <end position="729"/>
    </location>
</feature>
<gene>
    <name evidence="7" type="ORF">N5I32_00400</name>
</gene>
<dbReference type="InterPro" id="IPR017896">
    <property type="entry name" value="4Fe4S_Fe-S-bd"/>
</dbReference>
<keyword evidence="3 5" id="KW-0472">Membrane</keyword>
<feature type="domain" description="4Fe-4S ferredoxin-type" evidence="6">
    <location>
        <begin position="643"/>
        <end position="673"/>
    </location>
</feature>
<dbReference type="InterPro" id="IPR011399">
    <property type="entry name" value="NosR"/>
</dbReference>
<keyword evidence="5" id="KW-0812">Transmembrane</keyword>
<evidence type="ECO:0000256" key="2">
    <source>
        <dbReference type="ARBA" id="ARBA00022475"/>
    </source>
</evidence>
<dbReference type="Proteomes" id="UP001205601">
    <property type="component" value="Unassembled WGS sequence"/>
</dbReference>
<dbReference type="InterPro" id="IPR052378">
    <property type="entry name" value="NosR_regulator"/>
</dbReference>
<sequence>MTVFSRLFLSLALAVILAFPLRAEPFLPTYLKDVAAADLVPGAEGYGAIRDDMPVAPILKGGETVGWAFITSDFVSTTGYSGKPIHTLVAVDPDAKVIGVRLVKHSEPIVLIGIPDAKMKALAEGYAGLDLVAEAQSGGTSHELDIISGATVTVMVIDDSIVRSGLKVARALGLGGLAPDTAAKGPQFELNPEATAPGDWITLEGDGTLRRLALDVGQVNAAFAALGDPRSEARALTEAPETTFIEMQAALVSHPAIAAAVLGEAEARNLGSWLAAGEHAIAIVGRGLYSFKGSGYVRGGIFDRIVLIQDDVSVRFRDRMHKRIVALAPADAPAFTEADLFKIPADVGFDPAKPFRIQLLVQREVGPIEKLFTTFDLGYQLPQKYLRAVAPAAPTEAAAAVAEVASQDETAAHQALWKRIWLDKKAAIVVTAAMLGVLTLVFFFQSFATRNARAFFWFRMSFLTVTLVFLGWYANAQLSVVNLMALFGALVAGFSWQAFLLDPLTFILWFAVAAALLFWGRGAYCGWLCPFGALQEITNRIARALHVPQWTLPWGLHERLWPIKYMIFLGLFGVSLMSIEQAEHLAEVEPFKTAIVLKFVRAWPFVAYAAALLMAGLFVERFYCRYLCPLGAALAIPARLRMFDWLKRYRECGNPCQTCANQCPVQAIHPTGEINPNECVNCLHCQVLYQSKTICPVVIKKMKRRDTVGTAAPRDLTGHPNSPRSQPAE</sequence>
<dbReference type="PIRSF" id="PIRSF036354">
    <property type="entry name" value="NosR"/>
    <property type="match status" value="1"/>
</dbReference>
<dbReference type="RefSeq" id="WP_261493415.1">
    <property type="nucleotide sequence ID" value="NZ_JAOCQF010000001.1"/>
</dbReference>
<evidence type="ECO:0000313" key="8">
    <source>
        <dbReference type="Proteomes" id="UP001205601"/>
    </source>
</evidence>
<feature type="transmembrane region" description="Helical" evidence="5">
    <location>
        <begin position="456"/>
        <end position="474"/>
    </location>
</feature>
<protein>
    <submittedName>
        <fullName evidence="7">NosR/NirI family protein</fullName>
    </submittedName>
</protein>
<feature type="transmembrane region" description="Helical" evidence="5">
    <location>
        <begin position="560"/>
        <end position="579"/>
    </location>
</feature>
<dbReference type="PANTHER" id="PTHR30224">
    <property type="entry name" value="ELECTRON TRANSPORT PROTEIN"/>
    <property type="match status" value="1"/>
</dbReference>
<evidence type="ECO:0000256" key="5">
    <source>
        <dbReference type="SAM" id="Phobius"/>
    </source>
</evidence>